<keyword evidence="1" id="KW-0597">Phosphoprotein</keyword>
<evidence type="ECO:0000313" key="5">
    <source>
        <dbReference type="Proteomes" id="UP001374579"/>
    </source>
</evidence>
<feature type="region of interest" description="Disordered" evidence="2">
    <location>
        <begin position="276"/>
        <end position="295"/>
    </location>
</feature>
<feature type="compositionally biased region" description="Polar residues" evidence="2">
    <location>
        <begin position="436"/>
        <end position="446"/>
    </location>
</feature>
<dbReference type="Pfam" id="PF13899">
    <property type="entry name" value="Thioredoxin_7"/>
    <property type="match status" value="1"/>
</dbReference>
<feature type="domain" description="UBX" evidence="3">
    <location>
        <begin position="539"/>
        <end position="616"/>
    </location>
</feature>
<dbReference type="InterPro" id="IPR036249">
    <property type="entry name" value="Thioredoxin-like_sf"/>
</dbReference>
<dbReference type="PROSITE" id="PS50033">
    <property type="entry name" value="UBX"/>
    <property type="match status" value="1"/>
</dbReference>
<keyword evidence="5" id="KW-1185">Reference proteome</keyword>
<comment type="caution">
    <text evidence="4">The sequence shown here is derived from an EMBL/GenBank/DDBJ whole genome shotgun (WGS) entry which is preliminary data.</text>
</comment>
<feature type="region of interest" description="Disordered" evidence="2">
    <location>
        <begin position="411"/>
        <end position="448"/>
    </location>
</feature>
<proteinExistence type="predicted"/>
<protein>
    <recommendedName>
        <fullName evidence="3">UBX domain-containing protein</fullName>
    </recommendedName>
</protein>
<dbReference type="Pfam" id="PF00789">
    <property type="entry name" value="UBX"/>
    <property type="match status" value="1"/>
</dbReference>
<dbReference type="CDD" id="cd01773">
    <property type="entry name" value="UBX_UBXN7"/>
    <property type="match status" value="1"/>
</dbReference>
<dbReference type="FunFam" id="3.40.30.10:FF:000079">
    <property type="entry name" value="UBX domain-containing protein 7"/>
    <property type="match status" value="1"/>
</dbReference>
<dbReference type="CDD" id="cd14345">
    <property type="entry name" value="UBA_UBXD7"/>
    <property type="match status" value="1"/>
</dbReference>
<feature type="compositionally biased region" description="Polar residues" evidence="2">
    <location>
        <begin position="459"/>
        <end position="473"/>
    </location>
</feature>
<dbReference type="Gene3D" id="1.10.8.10">
    <property type="entry name" value="DNA helicase RuvA subunit, C-terminal domain"/>
    <property type="match status" value="1"/>
</dbReference>
<dbReference type="Pfam" id="PF14555">
    <property type="entry name" value="UBA_4"/>
    <property type="match status" value="1"/>
</dbReference>
<dbReference type="SMART" id="SM00594">
    <property type="entry name" value="UAS"/>
    <property type="match status" value="1"/>
</dbReference>
<dbReference type="PANTHER" id="PTHR23322:SF6">
    <property type="entry name" value="UBX DOMAIN-CONTAINING PROTEIN 7"/>
    <property type="match status" value="1"/>
</dbReference>
<gene>
    <name evidence="4" type="ORF">V1264_020207</name>
</gene>
<feature type="compositionally biased region" description="Low complexity" evidence="2">
    <location>
        <begin position="411"/>
        <end position="421"/>
    </location>
</feature>
<dbReference type="SUPFAM" id="SSF52833">
    <property type="entry name" value="Thioredoxin-like"/>
    <property type="match status" value="1"/>
</dbReference>
<dbReference type="InterPro" id="IPR006577">
    <property type="entry name" value="UAS"/>
</dbReference>
<evidence type="ECO:0000256" key="1">
    <source>
        <dbReference type="ARBA" id="ARBA00022553"/>
    </source>
</evidence>
<name>A0AAN9GB49_9CAEN</name>
<dbReference type="GO" id="GO:0043161">
    <property type="term" value="P:proteasome-mediated ubiquitin-dependent protein catabolic process"/>
    <property type="evidence" value="ECO:0007669"/>
    <property type="project" value="TreeGrafter"/>
</dbReference>
<accession>A0AAN9GB49</accession>
<evidence type="ECO:0000259" key="3">
    <source>
        <dbReference type="PROSITE" id="PS50033"/>
    </source>
</evidence>
<dbReference type="PANTHER" id="PTHR23322">
    <property type="entry name" value="FAS-ASSOCIATED PROTEIN"/>
    <property type="match status" value="1"/>
</dbReference>
<dbReference type="Gene3D" id="3.40.30.10">
    <property type="entry name" value="Glutaredoxin"/>
    <property type="match status" value="1"/>
</dbReference>
<dbReference type="InterPro" id="IPR050730">
    <property type="entry name" value="UBX_domain-protein"/>
</dbReference>
<reference evidence="4 5" key="1">
    <citation type="submission" date="2024-02" db="EMBL/GenBank/DDBJ databases">
        <title>Chromosome-scale genome assembly of the rough periwinkle Littorina saxatilis.</title>
        <authorList>
            <person name="De Jode A."/>
            <person name="Faria R."/>
            <person name="Formenti G."/>
            <person name="Sims Y."/>
            <person name="Smith T.P."/>
            <person name="Tracey A."/>
            <person name="Wood J.M.D."/>
            <person name="Zagrodzka Z.B."/>
            <person name="Johannesson K."/>
            <person name="Butlin R.K."/>
            <person name="Leder E.H."/>
        </authorList>
    </citation>
    <scope>NUCLEOTIDE SEQUENCE [LARGE SCALE GENOMIC DNA]</scope>
    <source>
        <strain evidence="4">Snail1</strain>
        <tissue evidence="4">Muscle</tissue>
    </source>
</reference>
<dbReference type="AlphaFoldDB" id="A0AAN9GB49"/>
<organism evidence="4 5">
    <name type="scientific">Littorina saxatilis</name>
    <dbReference type="NCBI Taxonomy" id="31220"/>
    <lineage>
        <taxon>Eukaryota</taxon>
        <taxon>Metazoa</taxon>
        <taxon>Spiralia</taxon>
        <taxon>Lophotrochozoa</taxon>
        <taxon>Mollusca</taxon>
        <taxon>Gastropoda</taxon>
        <taxon>Caenogastropoda</taxon>
        <taxon>Littorinimorpha</taxon>
        <taxon>Littorinoidea</taxon>
        <taxon>Littorinidae</taxon>
        <taxon>Littorina</taxon>
    </lineage>
</organism>
<feature type="region of interest" description="Disordered" evidence="2">
    <location>
        <begin position="359"/>
        <end position="384"/>
    </location>
</feature>
<feature type="region of interest" description="Disordered" evidence="2">
    <location>
        <begin position="485"/>
        <end position="528"/>
    </location>
</feature>
<dbReference type="GO" id="GO:0005634">
    <property type="term" value="C:nucleus"/>
    <property type="evidence" value="ECO:0007669"/>
    <property type="project" value="TreeGrafter"/>
</dbReference>
<feature type="compositionally biased region" description="Low complexity" evidence="2">
    <location>
        <begin position="371"/>
        <end position="384"/>
    </location>
</feature>
<dbReference type="Proteomes" id="UP001374579">
    <property type="component" value="Unassembled WGS sequence"/>
</dbReference>
<evidence type="ECO:0000256" key="2">
    <source>
        <dbReference type="SAM" id="MobiDB-lite"/>
    </source>
</evidence>
<dbReference type="EMBL" id="JBAMIC010000010">
    <property type="protein sequence ID" value="KAK7101896.1"/>
    <property type="molecule type" value="Genomic_DNA"/>
</dbReference>
<dbReference type="Gene3D" id="3.10.20.90">
    <property type="entry name" value="Phosphatidylinositol 3-kinase Catalytic Subunit, Chain A, domain 1"/>
    <property type="match status" value="1"/>
</dbReference>
<dbReference type="SUPFAM" id="SSF54236">
    <property type="entry name" value="Ubiquitin-like"/>
    <property type="match status" value="1"/>
</dbReference>
<dbReference type="SMART" id="SM00166">
    <property type="entry name" value="UBX"/>
    <property type="match status" value="1"/>
</dbReference>
<dbReference type="CDD" id="cd02958">
    <property type="entry name" value="UAS"/>
    <property type="match status" value="1"/>
</dbReference>
<feature type="region of interest" description="Disordered" evidence="2">
    <location>
        <begin position="454"/>
        <end position="473"/>
    </location>
</feature>
<evidence type="ECO:0000313" key="4">
    <source>
        <dbReference type="EMBL" id="KAK7101896.1"/>
    </source>
</evidence>
<dbReference type="GO" id="GO:0043130">
    <property type="term" value="F:ubiquitin binding"/>
    <property type="evidence" value="ECO:0007669"/>
    <property type="project" value="TreeGrafter"/>
</dbReference>
<dbReference type="InterPro" id="IPR001012">
    <property type="entry name" value="UBX_dom"/>
</dbReference>
<dbReference type="InterPro" id="IPR029071">
    <property type="entry name" value="Ubiquitin-like_domsf"/>
</dbReference>
<sequence length="619" mass="66560">MAANVSPVTEELVTQFCTVTGADRDTGEQLLSVCMGNLEMAIGMHMDQEEGARPSGSGTQARPSAGVGIEPGAGAGAAATASVEEELLNGIRAPIPQRHEVLVEEAPKIPGFRGGVRNTRRSVFDGFRDFQAEARQQESLMAAGRSVAKQHTLEDLFRPPIDLTHKGTFHTAREAGTSHKKWLLVNIQNVQEFTCQVLNRDIWSDITVKGLVKKHFVFWQVYHDSDEGKKYMQFYKVQSWPHVAVIDPVTGENLVTWNKVEPTSFADLMRDFVSEHPTIEDPEGPPAKRQKRNDSIVDASEEAQLEAAIQASLSANKLKAKPSTSATISAAAAIAACIDVDSSQSDVNSLISDDLETFTGSEDENSEQPHNNNSSGQGSSLQRRNFAAVSNRNAASSNLSASRLTDRAGAASSSSGAAASGVPSPLRHLLPPAAEDTSQPSTSGSSRDIVRVADESENDSQGFRESYSNTPNSVDILGSRSSEFHMLDSSSNSSRSGTVNVESDQDTLECERLGGGGGKGGEDAATSASPAWHRHYGDANDPSTNLLFRFPDGKKEQLSLPCSSKLEALFVFCSSKGFSGDSHELVVNFPRRSLSSLNPDTTVQEAKLHPQETVFVQAR</sequence>